<name>A0ABS7H4Y2_9HYPH</name>
<dbReference type="Pfam" id="PF14520">
    <property type="entry name" value="HHH_5"/>
    <property type="match status" value="1"/>
</dbReference>
<evidence type="ECO:0000313" key="1">
    <source>
        <dbReference type="EMBL" id="MBW9056394.1"/>
    </source>
</evidence>
<gene>
    <name evidence="1" type="ORF">JNB85_28685</name>
</gene>
<dbReference type="SUPFAM" id="SSF47794">
    <property type="entry name" value="Rad51 N-terminal domain-like"/>
    <property type="match status" value="1"/>
</dbReference>
<comment type="caution">
    <text evidence="1">The sequence shown here is derived from an EMBL/GenBank/DDBJ whole genome shotgun (WGS) entry which is preliminary data.</text>
</comment>
<dbReference type="Proteomes" id="UP000717752">
    <property type="component" value="Unassembled WGS sequence"/>
</dbReference>
<dbReference type="EMBL" id="JAEUAK010000016">
    <property type="protein sequence ID" value="MBW9056394.1"/>
    <property type="molecule type" value="Genomic_DNA"/>
</dbReference>
<evidence type="ECO:0000313" key="2">
    <source>
        <dbReference type="Proteomes" id="UP000717752"/>
    </source>
</evidence>
<accession>A0ABS7H4Y2</accession>
<keyword evidence="2" id="KW-1185">Reference proteome</keyword>
<dbReference type="Gene3D" id="1.10.150.20">
    <property type="entry name" value="5' to 3' exonuclease, C-terminal subdomain"/>
    <property type="match status" value="1"/>
</dbReference>
<organism evidence="1 2">
    <name type="scientific">Rhizobium mesosinicum</name>
    <dbReference type="NCBI Taxonomy" id="335017"/>
    <lineage>
        <taxon>Bacteria</taxon>
        <taxon>Pseudomonadati</taxon>
        <taxon>Pseudomonadota</taxon>
        <taxon>Alphaproteobacteria</taxon>
        <taxon>Hyphomicrobiales</taxon>
        <taxon>Rhizobiaceae</taxon>
        <taxon>Rhizobium/Agrobacterium group</taxon>
        <taxon>Rhizobium</taxon>
    </lineage>
</organism>
<proteinExistence type="predicted"/>
<protein>
    <submittedName>
        <fullName evidence="1">Helix-hairpin-helix domain-containing protein</fullName>
    </submittedName>
</protein>
<reference evidence="1 2" key="1">
    <citation type="journal article" date="2021" name="MBio">
        <title>Poor Competitiveness of Bradyrhizobium in Pigeon Pea Root Colonization in Indian Soils.</title>
        <authorList>
            <person name="Chalasani D."/>
            <person name="Basu A."/>
            <person name="Pullabhotla S.V.S.R.N."/>
            <person name="Jorrin B."/>
            <person name="Neal A.L."/>
            <person name="Poole P.S."/>
            <person name="Podile A.R."/>
            <person name="Tkacz A."/>
        </authorList>
    </citation>
    <scope>NUCLEOTIDE SEQUENCE [LARGE SCALE GENOMIC DNA]</scope>
    <source>
        <strain evidence="1 2">HU56</strain>
    </source>
</reference>
<sequence>MLARSKIPVWIVKALLSNGVKRVSKLAAMTDDELLAIPGIGKRAVELIRSVLGAFDGGRSKR</sequence>
<dbReference type="InterPro" id="IPR010995">
    <property type="entry name" value="DNA_repair_Rad51/TF_NusA_a-hlx"/>
</dbReference>